<reference evidence="9 10" key="1">
    <citation type="submission" date="2016-02" db="EMBL/GenBank/DDBJ databases">
        <title>Comparison of Clostridium stercorarium subspecies using comparative genomics and transcriptomics.</title>
        <authorList>
            <person name="Schellenberg J."/>
            <person name="Thallinger G."/>
            <person name="Levin D.B."/>
            <person name="Zhang X."/>
            <person name="Alvare G."/>
            <person name="Fristensky B."/>
            <person name="Sparling R."/>
        </authorList>
    </citation>
    <scope>NUCLEOTIDE SEQUENCE [LARGE SCALE GENOMIC DNA]</scope>
    <source>
        <strain evidence="9 10">DSM 2910</strain>
    </source>
</reference>
<keyword evidence="6" id="KW-0812">Transmembrane</keyword>
<name>A0A1B1YB46_THEST</name>
<feature type="domain" description="NlpC/P60" evidence="8">
    <location>
        <begin position="288"/>
        <end position="409"/>
    </location>
</feature>
<dbReference type="Gene3D" id="2.30.30.40">
    <property type="entry name" value="SH3 Domains"/>
    <property type="match status" value="2"/>
</dbReference>
<evidence type="ECO:0000256" key="6">
    <source>
        <dbReference type="SAM" id="Phobius"/>
    </source>
</evidence>
<keyword evidence="4" id="KW-0788">Thiol protease</keyword>
<sequence>MDKSNLLKRCAEILAGLMIVTTTVAYTSVGIRNAGSTAIQSVTGKETENRSNDEAGITSYSSEDSYKVSSENITLDLNDISGSDEAEMAENSMQICSDITEDGEGTETVNQAADNSAVQENEHSVTQAEANAEQEQKQKAEEPQPVYKYVNVSLLNVRSGPSTESEKITMLSKATRVRCVGGDREWVKIITDDNVEGYVFAEYLSDTAPPVYKYVIVNSLNLRKGPSTETEILGTLPFGNKVQVFEADNNFVRILTGDGKEGYVWKEYLGDEVVLASRSASAGQSYNADLANKIIEYAKQFLGVKYVYGGSSPNGFDCSGFTQYVFKKFNIKLPRTSYEYSGVGTKVSRENIKPGDILLFDVNGSNRIGHVGIYIGNDKFIHASSGKGKVVITTLSKYGERLIGIRRVIK</sequence>
<dbReference type="InterPro" id="IPR051202">
    <property type="entry name" value="Peptidase_C40"/>
</dbReference>
<dbReference type="EMBL" id="CP014672">
    <property type="protein sequence ID" value="ANW97949.1"/>
    <property type="molecule type" value="Genomic_DNA"/>
</dbReference>
<dbReference type="SMART" id="SM00287">
    <property type="entry name" value="SH3b"/>
    <property type="match status" value="2"/>
</dbReference>
<dbReference type="SUPFAM" id="SSF54001">
    <property type="entry name" value="Cysteine proteinases"/>
    <property type="match status" value="1"/>
</dbReference>
<dbReference type="InterPro" id="IPR000064">
    <property type="entry name" value="NLP_P60_dom"/>
</dbReference>
<organism evidence="9 10">
    <name type="scientific">Thermoclostridium stercorarium subsp. thermolacticum DSM 2910</name>
    <dbReference type="NCBI Taxonomy" id="1121336"/>
    <lineage>
        <taxon>Bacteria</taxon>
        <taxon>Bacillati</taxon>
        <taxon>Bacillota</taxon>
        <taxon>Clostridia</taxon>
        <taxon>Eubacteriales</taxon>
        <taxon>Oscillospiraceae</taxon>
        <taxon>Thermoclostridium</taxon>
    </lineage>
</organism>
<keyword evidence="6" id="KW-0472">Membrane</keyword>
<comment type="similarity">
    <text evidence="1">Belongs to the peptidase C40 family.</text>
</comment>
<dbReference type="RefSeq" id="WP_015358216.1">
    <property type="nucleotide sequence ID" value="NZ_CP014672.1"/>
</dbReference>
<accession>A0A1B1YB46</accession>
<dbReference type="InterPro" id="IPR038765">
    <property type="entry name" value="Papain-like_cys_pep_sf"/>
</dbReference>
<feature type="region of interest" description="Disordered" evidence="5">
    <location>
        <begin position="42"/>
        <end position="63"/>
    </location>
</feature>
<feature type="domain" description="SH3b" evidence="7">
    <location>
        <begin position="210"/>
        <end position="273"/>
    </location>
</feature>
<evidence type="ECO:0000259" key="7">
    <source>
        <dbReference type="PROSITE" id="PS51781"/>
    </source>
</evidence>
<dbReference type="GO" id="GO:0008234">
    <property type="term" value="F:cysteine-type peptidase activity"/>
    <property type="evidence" value="ECO:0007669"/>
    <property type="project" value="UniProtKB-KW"/>
</dbReference>
<evidence type="ECO:0000256" key="5">
    <source>
        <dbReference type="SAM" id="MobiDB-lite"/>
    </source>
</evidence>
<dbReference type="OrthoDB" id="9808890at2"/>
<evidence type="ECO:0000256" key="3">
    <source>
        <dbReference type="ARBA" id="ARBA00022801"/>
    </source>
</evidence>
<dbReference type="PANTHER" id="PTHR47053:SF1">
    <property type="entry name" value="MUREIN DD-ENDOPEPTIDASE MEPH-RELATED"/>
    <property type="match status" value="1"/>
</dbReference>
<evidence type="ECO:0000313" key="10">
    <source>
        <dbReference type="Proteomes" id="UP000092971"/>
    </source>
</evidence>
<feature type="region of interest" description="Disordered" evidence="5">
    <location>
        <begin position="119"/>
        <end position="143"/>
    </location>
</feature>
<dbReference type="Pfam" id="PF00877">
    <property type="entry name" value="NLPC_P60"/>
    <property type="match status" value="1"/>
</dbReference>
<dbReference type="InterPro" id="IPR003646">
    <property type="entry name" value="SH3-like_bac-type"/>
</dbReference>
<evidence type="ECO:0000259" key="8">
    <source>
        <dbReference type="PROSITE" id="PS51935"/>
    </source>
</evidence>
<keyword evidence="6" id="KW-1133">Transmembrane helix</keyword>
<evidence type="ECO:0000313" key="9">
    <source>
        <dbReference type="EMBL" id="ANW97949.1"/>
    </source>
</evidence>
<evidence type="ECO:0000256" key="4">
    <source>
        <dbReference type="ARBA" id="ARBA00022807"/>
    </source>
</evidence>
<keyword evidence="3" id="KW-0378">Hydrolase</keyword>
<proteinExistence type="inferred from homology"/>
<dbReference type="GO" id="GO:0006508">
    <property type="term" value="P:proteolysis"/>
    <property type="evidence" value="ECO:0007669"/>
    <property type="project" value="UniProtKB-KW"/>
</dbReference>
<gene>
    <name evidence="9" type="ORF">CSTERTH_02290</name>
</gene>
<evidence type="ECO:0000256" key="2">
    <source>
        <dbReference type="ARBA" id="ARBA00022670"/>
    </source>
</evidence>
<dbReference type="PROSITE" id="PS51781">
    <property type="entry name" value="SH3B"/>
    <property type="match status" value="2"/>
</dbReference>
<protein>
    <submittedName>
        <fullName evidence="9">Endopeptidase Spr</fullName>
    </submittedName>
</protein>
<dbReference type="Proteomes" id="UP000092971">
    <property type="component" value="Chromosome"/>
</dbReference>
<keyword evidence="2" id="KW-0645">Protease</keyword>
<dbReference type="AlphaFoldDB" id="A0A1B1YB46"/>
<dbReference type="PANTHER" id="PTHR47053">
    <property type="entry name" value="MUREIN DD-ENDOPEPTIDASE MEPH-RELATED"/>
    <property type="match status" value="1"/>
</dbReference>
<dbReference type="Pfam" id="PF08239">
    <property type="entry name" value="SH3_3"/>
    <property type="match status" value="2"/>
</dbReference>
<dbReference type="PROSITE" id="PS51935">
    <property type="entry name" value="NLPC_P60"/>
    <property type="match status" value="1"/>
</dbReference>
<evidence type="ECO:0000256" key="1">
    <source>
        <dbReference type="ARBA" id="ARBA00007074"/>
    </source>
</evidence>
<feature type="domain" description="SH3b" evidence="7">
    <location>
        <begin position="145"/>
        <end position="208"/>
    </location>
</feature>
<feature type="transmembrane region" description="Helical" evidence="6">
    <location>
        <begin position="12"/>
        <end position="31"/>
    </location>
</feature>
<dbReference type="Gene3D" id="3.90.1720.10">
    <property type="entry name" value="endopeptidase domain like (from Nostoc punctiforme)"/>
    <property type="match status" value="1"/>
</dbReference>